<proteinExistence type="predicted"/>
<sequence length="801" mass="90702">VYRALTLLVSTFVLAFSRGALNAADTPVDFAREILPVLSNKCFVCHGPDSRKKDLLRLDSFEGATRDLGGYRAINTSNPAKSEIIVRINSADDSMPPEKAEKKLTPAERKLIQRWVLQGGGYTKHWAFVPPTKPTTPSQGHPIDAFVRSGFESKGVSFATEADKSTLARRLALVLTGLPPGPALLESYLKDKNKNAYERLVEEFLSDPRYGEHQARYWLDAVRYGDTHGLHLDNKRGIYPYRDWVVRALNKNLPLDQFIEWQLAGDLLPNPTMEQLVATGFVRMNPTTAEGGVIPAEFQAKNNFDRTETLGTVFLGMTMICSRCHTHKYDPIKQTEYYQLMAFFNSTAEGPLDGNKYEYAPVIKVPSNQSTWEAWEAFKAKQIKLVNQAEKLKSELDKKWAKAGRDERFQTLAKPDQHLEKLQKEASDIAKKITDAKAKFTTTLVAKELGKPRETKLLQRGEYNLPTGEALQPDVLKVMSPFPEGAPRNRLGLAKWLTSSEQPVVTRVLVNRIWQRVYGEGLVRTPEDFGLQGQQPTHPELLDWLAVELQDSKWDLKHMLRLMVTSKTFRQSSALRDGVDDPENKLWARGPRFRLDAEVLRDIALWASDLLDPHMGGEGVKPYQPAGLWKALAHPASNTKQYQQDKGRMVYRRSLYVYWKRTSPHPMMTLFDAPSRESSCVKRSRTNTPLQSLSLLNEIQRVEMARMLAERLLKQGNTDDERLNLLFTLLACREPNDTERDACGKLLKSMRNRYESAEKDAIELLDTGEVPRDKSLNTTDHAAWTQMAATALASDLALMLF</sequence>
<organism evidence="4">
    <name type="scientific">marine metagenome</name>
    <dbReference type="NCBI Taxonomy" id="408172"/>
    <lineage>
        <taxon>unclassified sequences</taxon>
        <taxon>metagenomes</taxon>
        <taxon>ecological metagenomes</taxon>
    </lineage>
</organism>
<dbReference type="GO" id="GO:0009055">
    <property type="term" value="F:electron transfer activity"/>
    <property type="evidence" value="ECO:0007669"/>
    <property type="project" value="InterPro"/>
</dbReference>
<feature type="non-terminal residue" evidence="4">
    <location>
        <position position="1"/>
    </location>
</feature>
<dbReference type="InterPro" id="IPR022655">
    <property type="entry name" value="DUF1553"/>
</dbReference>
<dbReference type="Pfam" id="PF07587">
    <property type="entry name" value="PSD1"/>
    <property type="match status" value="1"/>
</dbReference>
<dbReference type="Pfam" id="PF07583">
    <property type="entry name" value="PSCyt2"/>
    <property type="match status" value="1"/>
</dbReference>
<dbReference type="Pfam" id="PF07635">
    <property type="entry name" value="PSCyt1"/>
    <property type="match status" value="1"/>
</dbReference>
<dbReference type="InterPro" id="IPR011429">
    <property type="entry name" value="Cyt_c_Planctomycete-type"/>
</dbReference>
<protein>
    <recommendedName>
        <fullName evidence="5">Cytochrome c domain-containing protein</fullName>
    </recommendedName>
</protein>
<evidence type="ECO:0000259" key="1">
    <source>
        <dbReference type="Pfam" id="PF07583"/>
    </source>
</evidence>
<evidence type="ECO:0008006" key="5">
    <source>
        <dbReference type="Google" id="ProtNLM"/>
    </source>
</evidence>
<reference evidence="4" key="1">
    <citation type="submission" date="2018-05" db="EMBL/GenBank/DDBJ databases">
        <authorList>
            <person name="Lanie J.A."/>
            <person name="Ng W.-L."/>
            <person name="Kazmierczak K.M."/>
            <person name="Andrzejewski T.M."/>
            <person name="Davidsen T.M."/>
            <person name="Wayne K.J."/>
            <person name="Tettelin H."/>
            <person name="Glass J.I."/>
            <person name="Rusch D."/>
            <person name="Podicherti R."/>
            <person name="Tsui H.-C.T."/>
            <person name="Winkler M.E."/>
        </authorList>
    </citation>
    <scope>NUCLEOTIDE SEQUENCE</scope>
</reference>
<dbReference type="AlphaFoldDB" id="A0A381YUT2"/>
<dbReference type="InterPro" id="IPR036909">
    <property type="entry name" value="Cyt_c-like_dom_sf"/>
</dbReference>
<name>A0A381YUT2_9ZZZZ</name>
<feature type="domain" description="DUF1549" evidence="1">
    <location>
        <begin position="142"/>
        <end position="348"/>
    </location>
</feature>
<dbReference type="SUPFAM" id="SSF46626">
    <property type="entry name" value="Cytochrome c"/>
    <property type="match status" value="1"/>
</dbReference>
<gene>
    <name evidence="4" type="ORF">METZ01_LOCUS133670</name>
</gene>
<dbReference type="EMBL" id="UINC01019122">
    <property type="protein sequence ID" value="SVA80816.1"/>
    <property type="molecule type" value="Genomic_DNA"/>
</dbReference>
<evidence type="ECO:0000259" key="2">
    <source>
        <dbReference type="Pfam" id="PF07587"/>
    </source>
</evidence>
<evidence type="ECO:0000259" key="3">
    <source>
        <dbReference type="Pfam" id="PF07635"/>
    </source>
</evidence>
<dbReference type="PANTHER" id="PTHR35889">
    <property type="entry name" value="CYCLOINULO-OLIGOSACCHARIDE FRUCTANOTRANSFERASE-RELATED"/>
    <property type="match status" value="1"/>
</dbReference>
<dbReference type="PANTHER" id="PTHR35889:SF3">
    <property type="entry name" value="F-BOX DOMAIN-CONTAINING PROTEIN"/>
    <property type="match status" value="1"/>
</dbReference>
<feature type="domain" description="DUF1553" evidence="2">
    <location>
        <begin position="489"/>
        <end position="746"/>
    </location>
</feature>
<dbReference type="InterPro" id="IPR011444">
    <property type="entry name" value="DUF1549"/>
</dbReference>
<evidence type="ECO:0000313" key="4">
    <source>
        <dbReference type="EMBL" id="SVA80816.1"/>
    </source>
</evidence>
<accession>A0A381YUT2</accession>
<dbReference type="GO" id="GO:0020037">
    <property type="term" value="F:heme binding"/>
    <property type="evidence" value="ECO:0007669"/>
    <property type="project" value="InterPro"/>
</dbReference>
<feature type="domain" description="Cytochrome C Planctomycete-type" evidence="3">
    <location>
        <begin position="42"/>
        <end position="98"/>
    </location>
</feature>